<dbReference type="InterPro" id="IPR036047">
    <property type="entry name" value="F-box-like_dom_sf"/>
</dbReference>
<dbReference type="EMBL" id="CCBP010000120">
    <property type="protein sequence ID" value="CDO73332.1"/>
    <property type="molecule type" value="Genomic_DNA"/>
</dbReference>
<dbReference type="STRING" id="5643.A0A060SFS4"/>
<sequence>MASMLKRSSECREDAVVHARKVLEDKISNYADVIIDLKTQLNRLSPIARLPPEILSEVFALISMHYYEQSWRYQHGPLHVYKWLAVAHVCRAWRSIALDTPRLWSNIIITRPEVDEVVLARSKKAPLRLSAHIYHQDDPRATILQTIMEDAARLKEVQLTGPARALQVLTSRWTNRADLLEGLSLNSSFRLFEHTTFHSSPPLSSNIFSHHFPKLRHLTICRLNVSWANPLFCSTLVTLTVDARHEMSDTTGEFSHLLNVLDHMRFLEVLSLTDAIPRLPEGVATLPEVERLVSLPRLKMLEVHSQAIDCARFLRHLSLPPNVKFKIVARTERGSVDFVQALRDHLDHTDHLHTVRLERRSISQLHLRGWRSTIKSRESVFEVLAEADVDVYLDTNAFGRPLDTLISNSAFLSHVQRLMIEPTSRNWFWRELFAEASELRELSLIAEADDGFLPALSAVLNTTPSDDERTGTISLPHLHTLELYGARFGCPHSDHISQWLEDLMEWLIARCHADAPILQLVVRMCLNADTEDIDRLREIVPYVQWDGHVSFERFSGVLDSDEEAEMDDDYDDELDYLPVDPDYGYDDADLELWMTPFGW</sequence>
<accession>A0A060SFS4</accession>
<name>A0A060SFS4_PYCCI</name>
<dbReference type="InterPro" id="IPR001810">
    <property type="entry name" value="F-box_dom"/>
</dbReference>
<gene>
    <name evidence="2" type="ORF">BN946_scf185008.g95</name>
</gene>
<proteinExistence type="predicted"/>
<dbReference type="SUPFAM" id="SSF52047">
    <property type="entry name" value="RNI-like"/>
    <property type="match status" value="1"/>
</dbReference>
<reference evidence="2" key="1">
    <citation type="submission" date="2014-01" db="EMBL/GenBank/DDBJ databases">
        <title>The genome of the white-rot fungus Pycnoporus cinnabarinus: a basidiomycete model with a versatile arsenal for lignocellulosic biomass breakdown.</title>
        <authorList>
            <person name="Levasseur A."/>
            <person name="Lomascolo A."/>
            <person name="Ruiz-Duenas F.J."/>
            <person name="Uzan E."/>
            <person name="Piumi F."/>
            <person name="Kues U."/>
            <person name="Ram A.F.J."/>
            <person name="Murat C."/>
            <person name="Haon M."/>
            <person name="Benoit I."/>
            <person name="Arfi Y."/>
            <person name="Chevret D."/>
            <person name="Drula E."/>
            <person name="Kwon M.J."/>
            <person name="Gouret P."/>
            <person name="Lesage-Meessen L."/>
            <person name="Lombard V."/>
            <person name="Mariette J."/>
            <person name="Noirot C."/>
            <person name="Park J."/>
            <person name="Patyshakuliyeva A."/>
            <person name="Wieneger R.A.B."/>
            <person name="Wosten H.A.B."/>
            <person name="Martin F."/>
            <person name="Coutinho P.M."/>
            <person name="de Vries R."/>
            <person name="Martinez A.T."/>
            <person name="Klopp C."/>
            <person name="Pontarotti P."/>
            <person name="Henrissat B."/>
            <person name="Record E."/>
        </authorList>
    </citation>
    <scope>NUCLEOTIDE SEQUENCE [LARGE SCALE GENOMIC DNA]</scope>
    <source>
        <strain evidence="2">BRFM137</strain>
    </source>
</reference>
<dbReference type="Gene3D" id="1.20.1280.50">
    <property type="match status" value="1"/>
</dbReference>
<dbReference type="SUPFAM" id="SSF81383">
    <property type="entry name" value="F-box domain"/>
    <property type="match status" value="1"/>
</dbReference>
<comment type="caution">
    <text evidence="2">The sequence shown here is derived from an EMBL/GenBank/DDBJ whole genome shotgun (WGS) entry which is preliminary data.</text>
</comment>
<dbReference type="AlphaFoldDB" id="A0A060SFS4"/>
<protein>
    <recommendedName>
        <fullName evidence="1">F-box domain-containing protein</fullName>
    </recommendedName>
</protein>
<dbReference type="HOGENOM" id="CLU_024199_2_2_1"/>
<dbReference type="Pfam" id="PF12937">
    <property type="entry name" value="F-box-like"/>
    <property type="match status" value="1"/>
</dbReference>
<organism evidence="2 3">
    <name type="scientific">Pycnoporus cinnabarinus</name>
    <name type="common">Cinnabar-red polypore</name>
    <name type="synonym">Trametes cinnabarina</name>
    <dbReference type="NCBI Taxonomy" id="5643"/>
    <lineage>
        <taxon>Eukaryota</taxon>
        <taxon>Fungi</taxon>
        <taxon>Dikarya</taxon>
        <taxon>Basidiomycota</taxon>
        <taxon>Agaricomycotina</taxon>
        <taxon>Agaricomycetes</taxon>
        <taxon>Polyporales</taxon>
        <taxon>Polyporaceae</taxon>
        <taxon>Trametes</taxon>
    </lineage>
</organism>
<dbReference type="PANTHER" id="PTHR38926">
    <property type="entry name" value="F-BOX DOMAIN CONTAINING PROTEIN, EXPRESSED"/>
    <property type="match status" value="1"/>
</dbReference>
<keyword evidence="3" id="KW-1185">Reference proteome</keyword>
<feature type="domain" description="F-box" evidence="1">
    <location>
        <begin position="47"/>
        <end position="108"/>
    </location>
</feature>
<dbReference type="OMA" id="NIACTAR"/>
<dbReference type="PANTHER" id="PTHR38926:SF5">
    <property type="entry name" value="F-BOX AND LEUCINE-RICH REPEAT PROTEIN 6"/>
    <property type="match status" value="1"/>
</dbReference>
<dbReference type="Proteomes" id="UP000029665">
    <property type="component" value="Unassembled WGS sequence"/>
</dbReference>
<evidence type="ECO:0000313" key="3">
    <source>
        <dbReference type="Proteomes" id="UP000029665"/>
    </source>
</evidence>
<evidence type="ECO:0000259" key="1">
    <source>
        <dbReference type="Pfam" id="PF12937"/>
    </source>
</evidence>
<evidence type="ECO:0000313" key="2">
    <source>
        <dbReference type="EMBL" id="CDO73332.1"/>
    </source>
</evidence>
<dbReference type="OrthoDB" id="3264373at2759"/>